<dbReference type="OrthoDB" id="1696305at2759"/>
<feature type="non-terminal residue" evidence="4">
    <location>
        <position position="1"/>
    </location>
</feature>
<evidence type="ECO:0000313" key="5">
    <source>
        <dbReference type="Proteomes" id="UP000094285"/>
    </source>
</evidence>
<protein>
    <recommendedName>
        <fullName evidence="3">Ribosomal protein/NADH dehydrogenase domain-containing protein</fullName>
    </recommendedName>
</protein>
<evidence type="ECO:0000256" key="2">
    <source>
        <dbReference type="ARBA" id="ARBA00023128"/>
    </source>
</evidence>
<dbReference type="STRING" id="984487.A0A1E4SRY5"/>
<reference evidence="5" key="1">
    <citation type="submission" date="2016-05" db="EMBL/GenBank/DDBJ databases">
        <title>Comparative genomics of biotechnologically important yeasts.</title>
        <authorList>
            <consortium name="DOE Joint Genome Institute"/>
            <person name="Riley R."/>
            <person name="Haridas S."/>
            <person name="Wolfe K.H."/>
            <person name="Lopes M.R."/>
            <person name="Hittinger C.T."/>
            <person name="Goker M."/>
            <person name="Salamov A."/>
            <person name="Wisecaver J."/>
            <person name="Long T.M."/>
            <person name="Aerts A.L."/>
            <person name="Barry K."/>
            <person name="Choi C."/>
            <person name="Clum A."/>
            <person name="Coughlan A.Y."/>
            <person name="Deshpande S."/>
            <person name="Douglass A.P."/>
            <person name="Hanson S.J."/>
            <person name="Klenk H.-P."/>
            <person name="Labutti K."/>
            <person name="Lapidus A."/>
            <person name="Lindquist E."/>
            <person name="Lipzen A."/>
            <person name="Meier-Kolthoff J.P."/>
            <person name="Ohm R.A."/>
            <person name="Otillar R.P."/>
            <person name="Pangilinan J."/>
            <person name="Peng Y."/>
            <person name="Rokas A."/>
            <person name="Rosa C.A."/>
            <person name="Scheuner C."/>
            <person name="Sibirny A.A."/>
            <person name="Slot J.C."/>
            <person name="Stielow J.B."/>
            <person name="Sun H."/>
            <person name="Kurtzman C.P."/>
            <person name="Blackwell M."/>
            <person name="Grigoriev I.V."/>
            <person name="Jeffries T.W."/>
        </authorList>
    </citation>
    <scope>NUCLEOTIDE SEQUENCE [LARGE SCALE GENOMIC DNA]</scope>
    <source>
        <strain evidence="5">NRRL Y-17324</strain>
    </source>
</reference>
<proteinExistence type="predicted"/>
<dbReference type="Pfam" id="PF05047">
    <property type="entry name" value="L51_S25_CI-B8"/>
    <property type="match status" value="1"/>
</dbReference>
<organism evidence="4 5">
    <name type="scientific">Suhomyces tanzawaensis NRRL Y-17324</name>
    <dbReference type="NCBI Taxonomy" id="984487"/>
    <lineage>
        <taxon>Eukaryota</taxon>
        <taxon>Fungi</taxon>
        <taxon>Dikarya</taxon>
        <taxon>Ascomycota</taxon>
        <taxon>Saccharomycotina</taxon>
        <taxon>Pichiomycetes</taxon>
        <taxon>Debaryomycetaceae</taxon>
        <taxon>Suhomyces</taxon>
    </lineage>
</organism>
<dbReference type="SUPFAM" id="SSF52833">
    <property type="entry name" value="Thioredoxin-like"/>
    <property type="match status" value="1"/>
</dbReference>
<dbReference type="GO" id="GO:0005739">
    <property type="term" value="C:mitochondrion"/>
    <property type="evidence" value="ECO:0007669"/>
    <property type="project" value="UniProtKB-SubCell"/>
</dbReference>
<gene>
    <name evidence="4" type="ORF">CANTADRAFT_31941</name>
</gene>
<keyword evidence="2" id="KW-0496">Mitochondrion</keyword>
<dbReference type="InterPro" id="IPR007741">
    <property type="entry name" value="Ribosomal_mL43/mS25/NADH_DH"/>
</dbReference>
<name>A0A1E4SRY5_9ASCO</name>
<dbReference type="GeneID" id="30982559"/>
<dbReference type="EMBL" id="KV453909">
    <property type="protein sequence ID" value="ODV82279.1"/>
    <property type="molecule type" value="Genomic_DNA"/>
</dbReference>
<comment type="subcellular location">
    <subcellularLocation>
        <location evidence="1">Mitochondrion</location>
    </subcellularLocation>
</comment>
<accession>A0A1E4SRY5</accession>
<evidence type="ECO:0000259" key="3">
    <source>
        <dbReference type="SMART" id="SM00916"/>
    </source>
</evidence>
<dbReference type="InterPro" id="IPR036249">
    <property type="entry name" value="Thioredoxin-like_sf"/>
</dbReference>
<sequence length="144" mass="16029">SSSMFKDFPSSRILKQIARLNKIAGTSETAYKIDLSKFAKVELYLIQKNIHGPSVGLRKFWRHNLPTLKFHNSELPFVMTRISAETPEEVAKCPAKIVVHGSNSEKFEINCANKHSSAILDELVKITGAVNVPEAEIPTLKAPQ</sequence>
<feature type="non-terminal residue" evidence="4">
    <location>
        <position position="144"/>
    </location>
</feature>
<feature type="domain" description="Ribosomal protein/NADH dehydrogenase" evidence="3">
    <location>
        <begin position="49"/>
        <end position="130"/>
    </location>
</feature>
<evidence type="ECO:0000256" key="1">
    <source>
        <dbReference type="ARBA" id="ARBA00004173"/>
    </source>
</evidence>
<dbReference type="Gene3D" id="3.40.30.10">
    <property type="entry name" value="Glutaredoxin"/>
    <property type="match status" value="1"/>
</dbReference>
<keyword evidence="5" id="KW-1185">Reference proteome</keyword>
<evidence type="ECO:0000313" key="4">
    <source>
        <dbReference type="EMBL" id="ODV82279.1"/>
    </source>
</evidence>
<dbReference type="AlphaFoldDB" id="A0A1E4SRY5"/>
<dbReference type="Proteomes" id="UP000094285">
    <property type="component" value="Unassembled WGS sequence"/>
</dbReference>
<dbReference type="RefSeq" id="XP_020067401.1">
    <property type="nucleotide sequence ID" value="XM_020208422.1"/>
</dbReference>
<dbReference type="SMART" id="SM00916">
    <property type="entry name" value="L51_S25_CI-B8"/>
    <property type="match status" value="1"/>
</dbReference>